<dbReference type="InterPro" id="IPR007111">
    <property type="entry name" value="NACHT_NTPase"/>
</dbReference>
<feature type="transmembrane region" description="Helical" evidence="10">
    <location>
        <begin position="466"/>
        <end position="485"/>
    </location>
</feature>
<evidence type="ECO:0000313" key="14">
    <source>
        <dbReference type="Proteomes" id="UP000544331"/>
    </source>
</evidence>
<feature type="region of interest" description="Disordered" evidence="9">
    <location>
        <begin position="2277"/>
        <end position="2296"/>
    </location>
</feature>
<feature type="transmembrane region" description="Helical" evidence="10">
    <location>
        <begin position="610"/>
        <end position="631"/>
    </location>
</feature>
<dbReference type="InterPro" id="IPR023299">
    <property type="entry name" value="ATPase_P-typ_cyto_dom_N"/>
</dbReference>
<feature type="domain" description="HMA" evidence="12">
    <location>
        <begin position="212"/>
        <end position="278"/>
    </location>
</feature>
<dbReference type="GO" id="GO:0005524">
    <property type="term" value="F:ATP binding"/>
    <property type="evidence" value="ECO:0007669"/>
    <property type="project" value="InterPro"/>
</dbReference>
<dbReference type="PROSITE" id="PS50846">
    <property type="entry name" value="HMA_2"/>
    <property type="match status" value="1"/>
</dbReference>
<dbReference type="InterPro" id="IPR023298">
    <property type="entry name" value="ATPase_P-typ_TM_dom_sf"/>
</dbReference>
<organism evidence="13 14">
    <name type="scientific">Fusarium mundagurra</name>
    <dbReference type="NCBI Taxonomy" id="1567541"/>
    <lineage>
        <taxon>Eukaryota</taxon>
        <taxon>Fungi</taxon>
        <taxon>Dikarya</taxon>
        <taxon>Ascomycota</taxon>
        <taxon>Pezizomycotina</taxon>
        <taxon>Sordariomycetes</taxon>
        <taxon>Hypocreomycetidae</taxon>
        <taxon>Hypocreales</taxon>
        <taxon>Nectriaceae</taxon>
        <taxon>Fusarium</taxon>
        <taxon>Fusarium fujikuroi species complex</taxon>
    </lineage>
</organism>
<dbReference type="SFLD" id="SFLDF00027">
    <property type="entry name" value="p-type_atpase"/>
    <property type="match status" value="1"/>
</dbReference>
<evidence type="ECO:0000313" key="13">
    <source>
        <dbReference type="EMBL" id="KAF5708101.1"/>
    </source>
</evidence>
<evidence type="ECO:0000256" key="6">
    <source>
        <dbReference type="ARBA" id="ARBA00022989"/>
    </source>
</evidence>
<dbReference type="InterPro" id="IPR044492">
    <property type="entry name" value="P_typ_ATPase_HD_dom"/>
</dbReference>
<dbReference type="Pfam" id="PF00023">
    <property type="entry name" value="Ank"/>
    <property type="match status" value="1"/>
</dbReference>
<dbReference type="GO" id="GO:0016887">
    <property type="term" value="F:ATP hydrolysis activity"/>
    <property type="evidence" value="ECO:0007669"/>
    <property type="project" value="InterPro"/>
</dbReference>
<dbReference type="SUPFAM" id="SSF81665">
    <property type="entry name" value="Calcium ATPase, transmembrane domain M"/>
    <property type="match status" value="1"/>
</dbReference>
<keyword evidence="7 10" id="KW-0472">Membrane</keyword>
<dbReference type="Pfam" id="PF24534">
    <property type="entry name" value="HMA_PCA1"/>
    <property type="match status" value="1"/>
</dbReference>
<dbReference type="SUPFAM" id="SSF56784">
    <property type="entry name" value="HAD-like"/>
    <property type="match status" value="1"/>
</dbReference>
<dbReference type="InterPro" id="IPR008250">
    <property type="entry name" value="ATPase_P-typ_transduc_dom_A_sf"/>
</dbReference>
<dbReference type="InterPro" id="IPR018303">
    <property type="entry name" value="ATPase_P-typ_P_site"/>
</dbReference>
<feature type="domain" description="NACHT" evidence="11">
    <location>
        <begin position="1114"/>
        <end position="1257"/>
    </location>
</feature>
<dbReference type="EMBL" id="JAAOAN010000401">
    <property type="protein sequence ID" value="KAF5708101.1"/>
    <property type="molecule type" value="Genomic_DNA"/>
</dbReference>
<feature type="transmembrane region" description="Helical" evidence="10">
    <location>
        <begin position="651"/>
        <end position="678"/>
    </location>
</feature>
<dbReference type="InterPro" id="IPR056884">
    <property type="entry name" value="NPHP3-like_N"/>
</dbReference>
<feature type="repeat" description="ANK" evidence="8">
    <location>
        <begin position="2677"/>
        <end position="2709"/>
    </location>
</feature>
<dbReference type="Gene3D" id="3.40.1110.10">
    <property type="entry name" value="Calcium-transporting ATPase, cytoplasmic domain N"/>
    <property type="match status" value="1"/>
</dbReference>
<feature type="region of interest" description="Disordered" evidence="9">
    <location>
        <begin position="104"/>
        <end position="123"/>
    </location>
</feature>
<dbReference type="NCBIfam" id="TIGR01494">
    <property type="entry name" value="ATPase_P-type"/>
    <property type="match status" value="1"/>
</dbReference>
<dbReference type="OrthoDB" id="21416at2759"/>
<proteinExistence type="predicted"/>
<dbReference type="InterPro" id="IPR059000">
    <property type="entry name" value="ATPase_P-type_domA"/>
</dbReference>
<dbReference type="SUPFAM" id="SSF81653">
    <property type="entry name" value="Calcium ATPase, transduction domain A"/>
    <property type="match status" value="1"/>
</dbReference>
<evidence type="ECO:0000256" key="10">
    <source>
        <dbReference type="SAM" id="Phobius"/>
    </source>
</evidence>
<sequence length="2968" mass="326329">MGASCCGSKAERVSAGLEEHGHAHTDHESDPHTVEHSGSHEHDHDHAHTDDHDHGHEHGGCCDDHSNASSITSKASTCCGSEEHCSEKCIYAIAALECKKACDDNPDHEGSDDQPHEHDHGLHKADTACGTHLEAAFNQYSSYLEQIRCICRSAIEQGMTSLETCCMSSRTTPNKKHRNKHGKKKAAPVIPAFKPSGTGSKQVDVENAASLETVGFLVSGMDCTSCADKLLRIFGSMTGVSNAQVNFVMGKGEFDVDSSITNAEEVLSFVSGASGFMLSKIIGGNYYLDILATTPQSKELIGNPPLGVTDVQSLDKKTVRLSYEPTTIGARDLLESVKDKCNGLAEPRGDPQLENSRRRLWDQLTKTLLAAALTIPVAVVSWSENLVDKKTEGIVSLILGTLVQCIAIPEFYRPAISAVWYSRTVEMDMLVVISITAAYVYSVVAFSFEMAGKPLDEGQFFETSTMLITLILVGRLIAAFARVQAVSAVSLRSKQNNIAVIVEKEGDREIDARLLQYGDVFKVLPHSRVPTDGVVLSGKTEVDESMLTGETLPIVKQKGSDLIAGTVNGDGTVTVQLTRLPGKNTVTDIAQLVEEAAKSRPEIQDLANKVAGWFVPAMATVAILVLVIWIACGMEVLNYDAGKSVGNAITYAVATLAVACPCALGLAVPMVLVVAGGIAARGGVIIKSADTTEGARKTTDVVFDKTGTITEAELAVTEQVNLNGDMADNLALAKALVSGGKHPVSAAVEKHLEGQSIKAMPEVVNVQVVPGAGVEADYLDSTLKAGNARWTGADKLDDVSRLQHGGLTTLVVTRDSVPLIVFGLSAQIRPEAVQVISELKSRNINVHLVSGDQIKAVQAVAASVGIPAENVVGERNPPEKRDYVASLMDQGKRVLFCGDGTNDAIAVAQANVGAQMGGGLTSSDVTQGAADVVLLNGLEGIPFLLDISKVSFQRMYFNFVWSAVYNILAITMASGAWVEFRIPPRYAGLGEMVSVVPVILAANSMFFARTWLSALADYTAYLPALLSMLLDELDLPLDDVVVVDRLAIADYNESNILPQDKVTLKRLQDWLRPTKHKEDGSELKKHSSSHLEGTSQWLLDSPIFQQWHDSRNDGILWIRGVPGTGKSVLASRLIHHLSSEGFPVLYFFFRHTIHSNHRPESALRDWLAQALPFSPPVQLAIKNLIYRPICLDFVDDLSLVELWHLVRLALRDMPRAYCVVDALDEMDNNALESFLQLVDQLGNMQPDRIKLIITSRPIATIEKMVRNLKLLDIRLDKKAINPDISAYIEHRLAAFTLSPETRIAVKDAVFKKADGLFLYAKLTMDKIVGLQNEPEAEILESIERMPVNLSVMYRNLLREHMDRAGLPEGLQMLVLKLVTHATRPLRLLEISECIRVTQPQYGQDTGTVKNHVRTCCGPLLEVLPDETVRVVHHSLTEYLLGLDRSPDDHEISVFEPGPTHNLLANLCLSYLQSGHLDKIRFHYIGSVIKSVMSTNQQLPPFMNYAMQNWHIHTKEAVRRGFTQEETNDRIFSTLMIPEHVKILAKLAEKPRSGNDFQGRIDPEAPLETKVLILSIKLGLTSFIGSLLERCGGEALKFHGYSQIYPPLHQAVDDGNLDIVRLLIKHGAELDEHDYKGSTPLHRALEGGSRTKGAVRTVIIESLLKAGADPWKTQDENISDHAGSPTPLFLACEQVDPMIVSILLKAGADPNIGQLFPKRSMDPKLGGSRDQMEMAGPNALHALAAPYCPSKDPFNVYKRASAFPNKYPPDDEAVRECFRLVIDAGADVNHVDNAGNTPLHLAEIPLMAQLLLESGADITAINRCNSTPLHTAQNLDVMKMILSKTDIGIRDRESKTMFFRLLEEPGNRRDRGIRSLRGALQLLDLGVDARAVDNEGSTALHYLASTEKDIASPEGLQLLQRLMQDGINPNLHNAKGEAAIHKLAMHGLNSGTVSPPCLRTFTELTKADINAVDSMGQTLLFSSIDKLHCNLHSLVRDYIGGSRFAVDGTAESTDTRKNESFISAMADLGARFDVTDKQGRTLLHATARSCRYDEDFNVLRRLIELGADPLHADEEGNTVWHEAIPKYADKLHGSPSLKTLQNITDLGIDPTKANNQGTTPFHLLCEYNQLASETVLFEYFVQQNGGDVNMRDNNGVTALHIVSTYSTDLTRVLLELGADATLVTKEGMNVFHLTSRCRRSNTIGLLLDWFRERTSKEELQKLLNLKDNRGRSPLYYACASDRFQSVELLIDAGAVVEMETYEGSALSGCVHAEEEMKNWQSTPSQYTPDSGGVLGDDTRRPWNEQIEGRLQETLDLIIANASTPNWHLIDMAIAAAVEMAAAEDLIPGEKRYRVYRPDHDYTVECLIQLRKALEVEGELPCAPELQQCLQRREEIVKDFSVEKECTCGKCYKLPRLVHRLKEKRCYEAIPDYINKLSPKPEDLHSFLANLAKEGMARILDILLTPETILSPGMTKDESISSLMRAACESTEPNMPVSAWRPTATEMLLQASADPNSVDYKGKSCLARAVGNKTVFKMLVDHGAIIDPSLLTSAIHAKDVGMVEMILSSGADPNVCRPPSPPSLDEERLTETEVYTSGSFDEMYPLDMVINMIDSETASEVDCEAYLRMVEMLLEFGADPNARFHHKTVVHKTLRRDVRKYLDLILRHQTLDINLRDAAGVSLLHIAFEEADETSTQILINRGADLHARDNFDRNILHIGSTLLSKKNFFDNIMALAPELLDQVDKDSRSPLHHALGDKDRFGYLKDLETVEAFVQMLIAAGANACAKDGNGDTPLHLLFQRSWNLIVDADGGEVWQGPIYPTMELLLSKGADINARNETGETPIFAFFRDGDIHVDMSRVYLKKGSESPMPCTCHSQDERQAMEEKRPVLWALLEKVGVDWTAVNAKGQSLLHVVANRGGRGSCFTRLERFKLLMGKGLDPLVEDREHRTALDIAAANGAHEIMELFKS</sequence>
<dbReference type="InterPro" id="IPR023214">
    <property type="entry name" value="HAD_sf"/>
</dbReference>
<dbReference type="InterPro" id="IPR006121">
    <property type="entry name" value="HMA_dom"/>
</dbReference>
<feature type="compositionally biased region" description="Basic residues" evidence="9">
    <location>
        <begin position="173"/>
        <end position="186"/>
    </location>
</feature>
<dbReference type="Gene3D" id="2.70.150.10">
    <property type="entry name" value="Calcium-transporting ATPase, cytoplasmic transduction domain A"/>
    <property type="match status" value="1"/>
</dbReference>
<dbReference type="GO" id="GO:0030003">
    <property type="term" value="P:intracellular monoatomic cation homeostasis"/>
    <property type="evidence" value="ECO:0007669"/>
    <property type="project" value="UniProtKB-ARBA"/>
</dbReference>
<comment type="subcellular location">
    <subcellularLocation>
        <location evidence="1">Membrane</location>
    </subcellularLocation>
</comment>
<evidence type="ECO:0000259" key="11">
    <source>
        <dbReference type="PROSITE" id="PS50837"/>
    </source>
</evidence>
<dbReference type="InterPro" id="IPR002110">
    <property type="entry name" value="Ankyrin_rpt"/>
</dbReference>
<name>A0A8H6D8A5_9HYPO</name>
<dbReference type="InterPro" id="IPR036163">
    <property type="entry name" value="HMA_dom_sf"/>
</dbReference>
<evidence type="ECO:0000259" key="12">
    <source>
        <dbReference type="PROSITE" id="PS50846"/>
    </source>
</evidence>
<dbReference type="PROSITE" id="PS50088">
    <property type="entry name" value="ANK_REPEAT"/>
    <property type="match status" value="6"/>
</dbReference>
<dbReference type="InterPro" id="IPR036412">
    <property type="entry name" value="HAD-like_sf"/>
</dbReference>
<dbReference type="Gene3D" id="3.40.50.1000">
    <property type="entry name" value="HAD superfamily/HAD-like"/>
    <property type="match status" value="1"/>
</dbReference>
<dbReference type="PRINTS" id="PR00119">
    <property type="entry name" value="CATATPASE"/>
</dbReference>
<dbReference type="InterPro" id="IPR056236">
    <property type="entry name" value="HMA_PCA1"/>
</dbReference>
<dbReference type="GO" id="GO:0019829">
    <property type="term" value="F:ATPase-coupled monoatomic cation transmembrane transporter activity"/>
    <property type="evidence" value="ECO:0007669"/>
    <property type="project" value="InterPro"/>
</dbReference>
<dbReference type="NCBIfam" id="TIGR01525">
    <property type="entry name" value="ATPase-IB_hvy"/>
    <property type="match status" value="1"/>
</dbReference>
<dbReference type="SFLD" id="SFLDG00002">
    <property type="entry name" value="C1.7:_P-type_atpase_like"/>
    <property type="match status" value="1"/>
</dbReference>
<evidence type="ECO:0000256" key="7">
    <source>
        <dbReference type="ARBA" id="ARBA00023136"/>
    </source>
</evidence>
<comment type="caution">
    <text evidence="13">The sequence shown here is derived from an EMBL/GenBank/DDBJ whole genome shotgun (WGS) entry which is preliminary data.</text>
</comment>
<feature type="region of interest" description="Disordered" evidence="9">
    <location>
        <begin position="16"/>
        <end position="58"/>
    </location>
</feature>
<dbReference type="Gene3D" id="3.40.50.300">
    <property type="entry name" value="P-loop containing nucleotide triphosphate hydrolases"/>
    <property type="match status" value="1"/>
</dbReference>
<reference evidence="13 14" key="1">
    <citation type="submission" date="2020-05" db="EMBL/GenBank/DDBJ databases">
        <title>Identification and distribution of gene clusters putatively required for synthesis of sphingolipid metabolism inhibitors in phylogenetically diverse species of the filamentous fungus Fusarium.</title>
        <authorList>
            <person name="Kim H.-S."/>
            <person name="Busman M."/>
            <person name="Brown D.W."/>
            <person name="Divon H."/>
            <person name="Uhlig S."/>
            <person name="Proctor R.H."/>
        </authorList>
    </citation>
    <scope>NUCLEOTIDE SEQUENCE [LARGE SCALE GENOMIC DNA]</scope>
    <source>
        <strain evidence="13 14">NRRL 66235</strain>
    </source>
</reference>
<dbReference type="Proteomes" id="UP000544331">
    <property type="component" value="Unassembled WGS sequence"/>
</dbReference>
<keyword evidence="3" id="KW-0479">Metal-binding</keyword>
<keyword evidence="8" id="KW-0040">ANK repeat</keyword>
<evidence type="ECO:0000256" key="4">
    <source>
        <dbReference type="ARBA" id="ARBA00022737"/>
    </source>
</evidence>
<dbReference type="FunFam" id="2.70.150.10:FF:000002">
    <property type="entry name" value="Copper-transporting ATPase 1, putative"/>
    <property type="match status" value="1"/>
</dbReference>
<dbReference type="Pfam" id="PF00122">
    <property type="entry name" value="E1-E2_ATPase"/>
    <property type="match status" value="1"/>
</dbReference>
<dbReference type="GO" id="GO:0016020">
    <property type="term" value="C:membrane"/>
    <property type="evidence" value="ECO:0007669"/>
    <property type="project" value="UniProtKB-SubCell"/>
</dbReference>
<feature type="transmembrane region" description="Helical" evidence="10">
    <location>
        <begin position="424"/>
        <end position="446"/>
    </location>
</feature>
<keyword evidence="14" id="KW-1185">Reference proteome</keyword>
<dbReference type="CDD" id="cd00371">
    <property type="entry name" value="HMA"/>
    <property type="match status" value="1"/>
</dbReference>
<dbReference type="InterPro" id="IPR027256">
    <property type="entry name" value="P-typ_ATPase_IB"/>
</dbReference>
<feature type="repeat" description="ANK" evidence="8">
    <location>
        <begin position="2789"/>
        <end position="2837"/>
    </location>
</feature>
<dbReference type="Pfam" id="PF24883">
    <property type="entry name" value="NPHP3_N"/>
    <property type="match status" value="1"/>
</dbReference>
<dbReference type="Gene3D" id="1.25.40.20">
    <property type="entry name" value="Ankyrin repeat-containing domain"/>
    <property type="match status" value="8"/>
</dbReference>
<protein>
    <submittedName>
        <fullName evidence="13">Cu2+-exporting ATPase</fullName>
    </submittedName>
</protein>
<keyword evidence="5" id="KW-1278">Translocase</keyword>
<evidence type="ECO:0000256" key="8">
    <source>
        <dbReference type="PROSITE-ProRule" id="PRU00023"/>
    </source>
</evidence>
<dbReference type="Gene3D" id="3.30.70.100">
    <property type="match status" value="1"/>
</dbReference>
<feature type="repeat" description="ANK" evidence="8">
    <location>
        <begin position="2228"/>
        <end position="2260"/>
    </location>
</feature>
<evidence type="ECO:0000256" key="3">
    <source>
        <dbReference type="ARBA" id="ARBA00022723"/>
    </source>
</evidence>
<evidence type="ECO:0000256" key="5">
    <source>
        <dbReference type="ARBA" id="ARBA00022967"/>
    </source>
</evidence>
<feature type="compositionally biased region" description="Polar residues" evidence="9">
    <location>
        <begin position="2277"/>
        <end position="2287"/>
    </location>
</feature>
<dbReference type="SUPFAM" id="SSF48403">
    <property type="entry name" value="Ankyrin repeat"/>
    <property type="match status" value="4"/>
</dbReference>
<keyword evidence="4" id="KW-0677">Repeat</keyword>
<feature type="repeat" description="ANK" evidence="8">
    <location>
        <begin position="2037"/>
        <end position="2073"/>
    </location>
</feature>
<keyword evidence="2 10" id="KW-0812">Transmembrane</keyword>
<dbReference type="PANTHER" id="PTHR46594:SF4">
    <property type="entry name" value="P-TYPE CATION-TRANSPORTING ATPASE"/>
    <property type="match status" value="1"/>
</dbReference>
<feature type="repeat" description="ANK" evidence="8">
    <location>
        <begin position="1602"/>
        <end position="1634"/>
    </location>
</feature>
<keyword evidence="6 10" id="KW-1133">Transmembrane helix</keyword>
<evidence type="ECO:0000256" key="9">
    <source>
        <dbReference type="SAM" id="MobiDB-lite"/>
    </source>
</evidence>
<gene>
    <name evidence="13" type="ORF">FMUND_10749</name>
</gene>
<dbReference type="SUPFAM" id="SSF52540">
    <property type="entry name" value="P-loop containing nucleoside triphosphate hydrolases"/>
    <property type="match status" value="1"/>
</dbReference>
<dbReference type="PROSITE" id="PS50837">
    <property type="entry name" value="NACHT"/>
    <property type="match status" value="1"/>
</dbReference>
<feature type="region of interest" description="Disordered" evidence="9">
    <location>
        <begin position="172"/>
        <end position="191"/>
    </location>
</feature>
<evidence type="ECO:0000256" key="2">
    <source>
        <dbReference type="ARBA" id="ARBA00022692"/>
    </source>
</evidence>
<dbReference type="NCBIfam" id="TIGR01511">
    <property type="entry name" value="ATPase-IB1_Cu"/>
    <property type="match status" value="1"/>
</dbReference>
<dbReference type="Pfam" id="PF12796">
    <property type="entry name" value="Ank_2"/>
    <property type="match status" value="2"/>
</dbReference>
<dbReference type="PANTHER" id="PTHR46594">
    <property type="entry name" value="P-TYPE CATION-TRANSPORTING ATPASE"/>
    <property type="match status" value="1"/>
</dbReference>
<dbReference type="GO" id="GO:0046872">
    <property type="term" value="F:metal ion binding"/>
    <property type="evidence" value="ECO:0007669"/>
    <property type="project" value="UniProtKB-KW"/>
</dbReference>
<dbReference type="SFLD" id="SFLDS00003">
    <property type="entry name" value="Haloacid_Dehalogenase"/>
    <property type="match status" value="1"/>
</dbReference>
<evidence type="ECO:0000256" key="1">
    <source>
        <dbReference type="ARBA" id="ARBA00004370"/>
    </source>
</evidence>
<dbReference type="Pfam" id="PF00403">
    <property type="entry name" value="HMA"/>
    <property type="match status" value="1"/>
</dbReference>
<dbReference type="InterPro" id="IPR001757">
    <property type="entry name" value="P_typ_ATPase"/>
</dbReference>
<dbReference type="InterPro" id="IPR036770">
    <property type="entry name" value="Ankyrin_rpt-contain_sf"/>
</dbReference>
<dbReference type="SMART" id="SM00248">
    <property type="entry name" value="ANK"/>
    <property type="match status" value="18"/>
</dbReference>
<dbReference type="PROSITE" id="PS50297">
    <property type="entry name" value="ANK_REP_REGION"/>
    <property type="match status" value="4"/>
</dbReference>
<accession>A0A8H6D8A5</accession>
<dbReference type="SUPFAM" id="SSF55008">
    <property type="entry name" value="HMA, heavy metal-associated domain"/>
    <property type="match status" value="1"/>
</dbReference>
<feature type="transmembrane region" description="Helical" evidence="10">
    <location>
        <begin position="956"/>
        <end position="978"/>
    </location>
</feature>
<dbReference type="PROSITE" id="PS00154">
    <property type="entry name" value="ATPASE_E1_E2"/>
    <property type="match status" value="1"/>
</dbReference>
<dbReference type="Pfam" id="PF00702">
    <property type="entry name" value="Hydrolase"/>
    <property type="match status" value="1"/>
</dbReference>
<feature type="repeat" description="ANK" evidence="8">
    <location>
        <begin position="1635"/>
        <end position="1668"/>
    </location>
</feature>
<dbReference type="InterPro" id="IPR027417">
    <property type="entry name" value="P-loop_NTPase"/>
</dbReference>